<dbReference type="Gene3D" id="2.60.40.790">
    <property type="match status" value="1"/>
</dbReference>
<dbReference type="PROSITE" id="PS51203">
    <property type="entry name" value="CS"/>
    <property type="match status" value="1"/>
</dbReference>
<dbReference type="InterPro" id="IPR048696">
    <property type="entry name" value="SHQ1-like_CS"/>
</dbReference>
<dbReference type="PANTHER" id="PTHR12967:SF0">
    <property type="entry name" value="PROTEIN SHQ1 HOMOLOG"/>
    <property type="match status" value="1"/>
</dbReference>
<dbReference type="RefSeq" id="XP_037144240.1">
    <property type="nucleotide sequence ID" value="XM_037288345.1"/>
</dbReference>
<dbReference type="InterPro" id="IPR039742">
    <property type="entry name" value="Shq1"/>
</dbReference>
<dbReference type="Pfam" id="PF21413">
    <property type="entry name" value="SHQ1-like_CS"/>
    <property type="match status" value="1"/>
</dbReference>
<evidence type="ECO:0000313" key="3">
    <source>
        <dbReference type="EMBL" id="QLG72512.1"/>
    </source>
</evidence>
<dbReference type="KEGG" id="zmk:HG535_0D02200"/>
<protein>
    <recommendedName>
        <fullName evidence="2">CS domain-containing protein</fullName>
    </recommendedName>
</protein>
<feature type="domain" description="CS" evidence="2">
    <location>
        <begin position="1"/>
        <end position="91"/>
    </location>
</feature>
<dbReference type="Pfam" id="PF04925">
    <property type="entry name" value="SHQ1"/>
    <property type="match status" value="1"/>
</dbReference>
<dbReference type="FunFam" id="2.60.40.790:FF:000064">
    <property type="entry name" value="Protein SHQ1"/>
    <property type="match status" value="1"/>
</dbReference>
<dbReference type="PANTHER" id="PTHR12967">
    <property type="entry name" value="PROTEIN SHQ1 HOMOLOG"/>
    <property type="match status" value="1"/>
</dbReference>
<accession>A0A7H9B437</accession>
<comment type="similarity">
    <text evidence="1">Belongs to the SHQ1 family.</text>
</comment>
<evidence type="ECO:0000256" key="1">
    <source>
        <dbReference type="ARBA" id="ARBA00005607"/>
    </source>
</evidence>
<gene>
    <name evidence="3" type="ORF">HG535_0D02200</name>
</gene>
<dbReference type="InterPro" id="IPR008978">
    <property type="entry name" value="HSP20-like_chaperone"/>
</dbReference>
<dbReference type="InterPro" id="IPR007052">
    <property type="entry name" value="CS_dom"/>
</dbReference>
<evidence type="ECO:0000259" key="2">
    <source>
        <dbReference type="PROSITE" id="PS51203"/>
    </source>
</evidence>
<sequence>MLTPKFEVTQDDEFVFVTVIISSIRFNAAGLEMVVNDNVFVFHLSPYYLRLRFPYNIVDDERSTAKYQAGNETIKIQLPKEEKGKFFEDLDVPTKLLARQGDLIGADTIDENKKEATGPLIQEIDVTPKTLEVENIQSVGEAFNWEIEQTPHDVADGLLAIKYGFENQYNSIIQVSVSNGNDINELNDPEHTSANDRVEERLQKENLKFDPEYYVSEYMIFKHESPEDLEINGIQEILKYTPPVVKEYLKWYKKSNEDDKAMPVEFTEKEQNQMHENIPRKEYLVSDAKRLYITILSLLFAHVFTLLETEGTQNPEIPWTIGKLTPQISSLDQQLLTDDAIKYHSIIKAAIVTGIRRSLSYPLHRNYELSLKAWTFVYYLLRGGKRLVIKCLLNIHEVFRYHDVYYVYNKMLLDDLCSWFISQGNETVIKSLAIETKKEIDLLTKEDIGFECMSDFNPETGEPIWENMTIKEMEILAEIQYQESQLASDQQS</sequence>
<evidence type="ECO:0000313" key="4">
    <source>
        <dbReference type="Proteomes" id="UP000509704"/>
    </source>
</evidence>
<dbReference type="GO" id="GO:0005737">
    <property type="term" value="C:cytoplasm"/>
    <property type="evidence" value="ECO:0007669"/>
    <property type="project" value="TreeGrafter"/>
</dbReference>
<dbReference type="InterPro" id="IPR007009">
    <property type="entry name" value="Shq1_C"/>
</dbReference>
<keyword evidence="4" id="KW-1185">Reference proteome</keyword>
<name>A0A7H9B437_ZYGMR</name>
<dbReference type="GeneID" id="59236236"/>
<dbReference type="Proteomes" id="UP000509704">
    <property type="component" value="Chromosome 4"/>
</dbReference>
<organism evidence="3 4">
    <name type="scientific">Zygotorulaspora mrakii</name>
    <name type="common">Zygosaccharomyces mrakii</name>
    <dbReference type="NCBI Taxonomy" id="42260"/>
    <lineage>
        <taxon>Eukaryota</taxon>
        <taxon>Fungi</taxon>
        <taxon>Dikarya</taxon>
        <taxon>Ascomycota</taxon>
        <taxon>Saccharomycotina</taxon>
        <taxon>Saccharomycetes</taxon>
        <taxon>Saccharomycetales</taxon>
        <taxon>Saccharomycetaceae</taxon>
        <taxon>Zygotorulaspora</taxon>
    </lineage>
</organism>
<dbReference type="SUPFAM" id="SSF49764">
    <property type="entry name" value="HSP20-like chaperones"/>
    <property type="match status" value="1"/>
</dbReference>
<dbReference type="GO" id="GO:0051082">
    <property type="term" value="F:unfolded protein binding"/>
    <property type="evidence" value="ECO:0007669"/>
    <property type="project" value="TreeGrafter"/>
</dbReference>
<proteinExistence type="inferred from homology"/>
<dbReference type="OrthoDB" id="73639at2759"/>
<dbReference type="GO" id="GO:0005654">
    <property type="term" value="C:nucleoplasm"/>
    <property type="evidence" value="ECO:0007669"/>
    <property type="project" value="TreeGrafter"/>
</dbReference>
<dbReference type="GO" id="GO:0000493">
    <property type="term" value="P:box H/ACA snoRNP assembly"/>
    <property type="evidence" value="ECO:0007669"/>
    <property type="project" value="InterPro"/>
</dbReference>
<reference evidence="3 4" key="1">
    <citation type="submission" date="2020-07" db="EMBL/GenBank/DDBJ databases">
        <title>The yeast mating-type switching endonuclease HO is a domesticated member of an unorthodox homing genetic element family.</title>
        <authorList>
            <person name="Coughlan A.Y."/>
            <person name="Lombardi L."/>
            <person name="Braun-Galleani S."/>
            <person name="Martos A.R."/>
            <person name="Galeote V."/>
            <person name="Bigey F."/>
            <person name="Dequin S."/>
            <person name="Byrne K.P."/>
            <person name="Wolfe K.H."/>
        </authorList>
    </citation>
    <scope>NUCLEOTIDE SEQUENCE [LARGE SCALE GENOMIC DNA]</scope>
    <source>
        <strain evidence="3 4">NRRL Y-6702</strain>
    </source>
</reference>
<dbReference type="EMBL" id="CP058607">
    <property type="protein sequence ID" value="QLG72512.1"/>
    <property type="molecule type" value="Genomic_DNA"/>
</dbReference>
<dbReference type="AlphaFoldDB" id="A0A7H9B437"/>